<dbReference type="PANTHER" id="PTHR38461:SF1">
    <property type="entry name" value="4-DEOXY-L-THREO-5-HEXOSULOSE-URONATE KETOL-ISOMERASE"/>
    <property type="match status" value="1"/>
</dbReference>
<reference evidence="8" key="2">
    <citation type="submission" date="2020-09" db="EMBL/GenBank/DDBJ databases">
        <authorList>
            <person name="Sun Q."/>
            <person name="Sedlacek I."/>
        </authorList>
    </citation>
    <scope>NUCLEOTIDE SEQUENCE</scope>
    <source>
        <strain evidence="8">CCM 7897</strain>
    </source>
</reference>
<feature type="binding site" evidence="7">
    <location>
        <position position="222"/>
    </location>
    <ligand>
        <name>Zn(2+)</name>
        <dbReference type="ChEBI" id="CHEBI:29105"/>
    </ligand>
</feature>
<keyword evidence="4 7" id="KW-0479">Metal-binding</keyword>
<dbReference type="NCBIfam" id="NF002091">
    <property type="entry name" value="PRK00924.1"/>
    <property type="match status" value="1"/>
</dbReference>
<comment type="caution">
    <text evidence="8">The sequence shown here is derived from an EMBL/GenBank/DDBJ whole genome shotgun (WGS) entry which is preliminary data.</text>
</comment>
<dbReference type="Gene3D" id="2.60.120.520">
    <property type="entry name" value="pectin degrading enzyme 5-keto 4- deoxyuronate isomerase, domain 1"/>
    <property type="match status" value="1"/>
</dbReference>
<dbReference type="AlphaFoldDB" id="A0A917FCK5"/>
<comment type="catalytic activity">
    <reaction evidence="1 7">
        <text>5-dehydro-4-deoxy-D-glucuronate = 3-deoxy-D-glycero-2,5-hexodiulosonate</text>
        <dbReference type="Rhea" id="RHEA:23896"/>
        <dbReference type="ChEBI" id="CHEBI:17117"/>
        <dbReference type="ChEBI" id="CHEBI:29071"/>
        <dbReference type="EC" id="5.3.1.17"/>
    </reaction>
</comment>
<comment type="similarity">
    <text evidence="3 7">Belongs to the KduI family.</text>
</comment>
<dbReference type="GO" id="GO:0008697">
    <property type="term" value="F:4-deoxy-L-threo-5-hexosulose-uronate ketol-isomerase activity"/>
    <property type="evidence" value="ECO:0007669"/>
    <property type="project" value="UniProtKB-UniRule"/>
</dbReference>
<comment type="function">
    <text evidence="7">Catalyzes the isomerization of 5-dehydro-4-deoxy-D-glucuronate to 3-deoxy-D-glycero-2,5-hexodiulosonate.</text>
</comment>
<comment type="pathway">
    <text evidence="2 7">Glycan metabolism; pectin degradation; 2-dehydro-3-deoxy-D-gluconate from pectin: step 4/5.</text>
</comment>
<dbReference type="InterPro" id="IPR011051">
    <property type="entry name" value="RmlC_Cupin_sf"/>
</dbReference>
<feature type="binding site" evidence="7">
    <location>
        <position position="220"/>
    </location>
    <ligand>
        <name>Zn(2+)</name>
        <dbReference type="ChEBI" id="CHEBI:29105"/>
    </ligand>
</feature>
<comment type="cofactor">
    <cofactor evidence="7">
        <name>Zn(2+)</name>
        <dbReference type="ChEBI" id="CHEBI:29105"/>
    </cofactor>
    <text evidence="7">Binds 1 zinc ion per subunit.</text>
</comment>
<reference evidence="8" key="1">
    <citation type="journal article" date="2014" name="Int. J. Syst. Evol. Microbiol.">
        <title>Complete genome sequence of Corynebacterium casei LMG S-19264T (=DSM 44701T), isolated from a smear-ripened cheese.</title>
        <authorList>
            <consortium name="US DOE Joint Genome Institute (JGI-PGF)"/>
            <person name="Walter F."/>
            <person name="Albersmeier A."/>
            <person name="Kalinowski J."/>
            <person name="Ruckert C."/>
        </authorList>
    </citation>
    <scope>NUCLEOTIDE SEQUENCE</scope>
    <source>
        <strain evidence="8">CCM 7897</strain>
    </source>
</reference>
<dbReference type="Pfam" id="PF04962">
    <property type="entry name" value="KduI"/>
    <property type="match status" value="1"/>
</dbReference>
<evidence type="ECO:0000256" key="1">
    <source>
        <dbReference type="ARBA" id="ARBA00000552"/>
    </source>
</evidence>
<dbReference type="PIRSF" id="PIRSF006625">
    <property type="entry name" value="KduI"/>
    <property type="match status" value="1"/>
</dbReference>
<evidence type="ECO:0000256" key="7">
    <source>
        <dbReference type="HAMAP-Rule" id="MF_00687"/>
    </source>
</evidence>
<evidence type="ECO:0000256" key="5">
    <source>
        <dbReference type="ARBA" id="ARBA00022833"/>
    </source>
</evidence>
<feature type="binding site" evidence="7">
    <location>
        <position position="227"/>
    </location>
    <ligand>
        <name>Zn(2+)</name>
        <dbReference type="ChEBI" id="CHEBI:29105"/>
    </ligand>
</feature>
<proteinExistence type="inferred from homology"/>
<dbReference type="InterPro" id="IPR014710">
    <property type="entry name" value="RmlC-like_jellyroll"/>
</dbReference>
<evidence type="ECO:0000256" key="4">
    <source>
        <dbReference type="ARBA" id="ARBA00022723"/>
    </source>
</evidence>
<dbReference type="GO" id="GO:0008270">
    <property type="term" value="F:zinc ion binding"/>
    <property type="evidence" value="ECO:0007669"/>
    <property type="project" value="UniProtKB-UniRule"/>
</dbReference>
<dbReference type="SUPFAM" id="SSF51182">
    <property type="entry name" value="RmlC-like cupins"/>
    <property type="match status" value="1"/>
</dbReference>
<feature type="binding site" evidence="7">
    <location>
        <position position="269"/>
    </location>
    <ligand>
        <name>Zn(2+)</name>
        <dbReference type="ChEBI" id="CHEBI:29105"/>
    </ligand>
</feature>
<dbReference type="InterPro" id="IPR021120">
    <property type="entry name" value="KduI/IolB_isomerase"/>
</dbReference>
<dbReference type="EC" id="5.3.1.17" evidence="7"/>
<dbReference type="HAMAP" id="MF_00687">
    <property type="entry name" value="KduI"/>
    <property type="match status" value="1"/>
</dbReference>
<evidence type="ECO:0000256" key="3">
    <source>
        <dbReference type="ARBA" id="ARBA00008086"/>
    </source>
</evidence>
<dbReference type="GO" id="GO:0019698">
    <property type="term" value="P:D-galacturonate catabolic process"/>
    <property type="evidence" value="ECO:0007669"/>
    <property type="project" value="TreeGrafter"/>
</dbReference>
<dbReference type="CDD" id="cd20491">
    <property type="entry name" value="cupin_KduI_C"/>
    <property type="match status" value="1"/>
</dbReference>
<dbReference type="InterPro" id="IPR007045">
    <property type="entry name" value="KduI"/>
</dbReference>
<dbReference type="EMBL" id="BMCT01000003">
    <property type="protein sequence ID" value="GGF66326.1"/>
    <property type="molecule type" value="Genomic_DNA"/>
</dbReference>
<evidence type="ECO:0000256" key="6">
    <source>
        <dbReference type="ARBA" id="ARBA00023235"/>
    </source>
</evidence>
<keyword evidence="9" id="KW-1185">Reference proteome</keyword>
<dbReference type="PANTHER" id="PTHR38461">
    <property type="entry name" value="4-DEOXY-L-THREO-5-HEXOSULOSE-URONATE KETOL-ISOMERASE"/>
    <property type="match status" value="1"/>
</dbReference>
<dbReference type="GO" id="GO:0042840">
    <property type="term" value="P:D-glucuronate catabolic process"/>
    <property type="evidence" value="ECO:0007669"/>
    <property type="project" value="TreeGrafter"/>
</dbReference>
<keyword evidence="5 7" id="KW-0862">Zinc</keyword>
<evidence type="ECO:0000313" key="8">
    <source>
        <dbReference type="EMBL" id="GGF66326.1"/>
    </source>
</evidence>
<organism evidence="8 9">
    <name type="scientific">Azorhizobium oxalatiphilum</name>
    <dbReference type="NCBI Taxonomy" id="980631"/>
    <lineage>
        <taxon>Bacteria</taxon>
        <taxon>Pseudomonadati</taxon>
        <taxon>Pseudomonadota</taxon>
        <taxon>Alphaproteobacteria</taxon>
        <taxon>Hyphomicrobiales</taxon>
        <taxon>Xanthobacteraceae</taxon>
        <taxon>Azorhizobium</taxon>
    </lineage>
</organism>
<evidence type="ECO:0000256" key="2">
    <source>
        <dbReference type="ARBA" id="ARBA00005148"/>
    </source>
</evidence>
<gene>
    <name evidence="7 8" type="primary">kduI</name>
    <name evidence="8" type="ORF">GCM10007301_27530</name>
</gene>
<keyword evidence="6 7" id="KW-0413">Isomerase</keyword>
<dbReference type="Gene3D" id="2.60.120.10">
    <property type="entry name" value="Jelly Rolls"/>
    <property type="match status" value="1"/>
</dbReference>
<dbReference type="Proteomes" id="UP000606044">
    <property type="component" value="Unassembled WGS sequence"/>
</dbReference>
<name>A0A917FCK5_9HYPH</name>
<sequence>MGPPPGPDVRKAGLHRVFREVSIMMIDVRQVSHPEAVRRYDTEELRRHFLIERLFEPGKVLLTYSHIERFVIGGATPQSVPLKLESDKATIGSPNFLDRRELGVFNIGGPGKVEVDGTTYVLGHRDALYVAQGSKDVHFSSDSPDHPAKFYLLSTPAHHRYETKVVRIAEAKKMDLGDQATANKRSIYQMIHPDVVQSCQLVMGMTQLDAGNMWNTMPCHVHDRRSEVYLYFDLAADARVIHLMGEPDQTRHLVVADGQAILSPPWSIHSGVGTRAYTFIWGMGGDNIDYTDMDMVAMDQLR</sequence>
<evidence type="ECO:0000313" key="9">
    <source>
        <dbReference type="Proteomes" id="UP000606044"/>
    </source>
</evidence>
<dbReference type="GO" id="GO:0045490">
    <property type="term" value="P:pectin catabolic process"/>
    <property type="evidence" value="ECO:0007669"/>
    <property type="project" value="UniProtKB-UniRule"/>
</dbReference>
<dbReference type="CDD" id="cd20294">
    <property type="entry name" value="cupin_KduI_N"/>
    <property type="match status" value="1"/>
</dbReference>
<dbReference type="InterPro" id="IPR027449">
    <property type="entry name" value="KduI_N"/>
</dbReference>
<protein>
    <recommendedName>
        <fullName evidence="7">4-deoxy-L-threo-5-hexosulose-uronate ketol-isomerase</fullName>
        <ecNumber evidence="7">5.3.1.17</ecNumber>
    </recommendedName>
    <alternativeName>
        <fullName evidence="7">5-keto-4-deoxyuronate isomerase</fullName>
    </alternativeName>
    <alternativeName>
        <fullName evidence="7">DKI isomerase</fullName>
    </alternativeName>
</protein>
<accession>A0A917FCK5</accession>